<feature type="region of interest" description="Disordered" evidence="1">
    <location>
        <begin position="1"/>
        <end position="25"/>
    </location>
</feature>
<organism evidence="2 3">
    <name type="scientific">Micromonas commoda (strain RCC299 / NOUM17 / CCMP2709)</name>
    <name type="common">Picoplanktonic green alga</name>
    <dbReference type="NCBI Taxonomy" id="296587"/>
    <lineage>
        <taxon>Eukaryota</taxon>
        <taxon>Viridiplantae</taxon>
        <taxon>Chlorophyta</taxon>
        <taxon>Mamiellophyceae</taxon>
        <taxon>Mamiellales</taxon>
        <taxon>Mamiellaceae</taxon>
        <taxon>Micromonas</taxon>
    </lineage>
</organism>
<reference evidence="2 3" key="1">
    <citation type="journal article" date="2009" name="Science">
        <title>Green evolution and dynamic adaptations revealed by genomes of the marine picoeukaryotes Micromonas.</title>
        <authorList>
            <person name="Worden A.Z."/>
            <person name="Lee J.H."/>
            <person name="Mock T."/>
            <person name="Rouze P."/>
            <person name="Simmons M.P."/>
            <person name="Aerts A.L."/>
            <person name="Allen A.E."/>
            <person name="Cuvelier M.L."/>
            <person name="Derelle E."/>
            <person name="Everett M.V."/>
            <person name="Foulon E."/>
            <person name="Grimwood J."/>
            <person name="Gundlach H."/>
            <person name="Henrissat B."/>
            <person name="Napoli C."/>
            <person name="McDonald S.M."/>
            <person name="Parker M.S."/>
            <person name="Rombauts S."/>
            <person name="Salamov A."/>
            <person name="Von Dassow P."/>
            <person name="Badger J.H."/>
            <person name="Coutinho P.M."/>
            <person name="Demir E."/>
            <person name="Dubchak I."/>
            <person name="Gentemann C."/>
            <person name="Eikrem W."/>
            <person name="Gready J.E."/>
            <person name="John U."/>
            <person name="Lanier W."/>
            <person name="Lindquist E.A."/>
            <person name="Lucas S."/>
            <person name="Mayer K.F."/>
            <person name="Moreau H."/>
            <person name="Not F."/>
            <person name="Otillar R."/>
            <person name="Panaud O."/>
            <person name="Pangilinan J."/>
            <person name="Paulsen I."/>
            <person name="Piegu B."/>
            <person name="Poliakov A."/>
            <person name="Robbens S."/>
            <person name="Schmutz J."/>
            <person name="Toulza E."/>
            <person name="Wyss T."/>
            <person name="Zelensky A."/>
            <person name="Zhou K."/>
            <person name="Armbrust E.V."/>
            <person name="Bhattacharya D."/>
            <person name="Goodenough U.W."/>
            <person name="Van de Peer Y."/>
            <person name="Grigoriev I.V."/>
        </authorList>
    </citation>
    <scope>NUCLEOTIDE SEQUENCE [LARGE SCALE GENOMIC DNA]</scope>
    <source>
        <strain evidence="3">RCC299 / NOUM17</strain>
    </source>
</reference>
<protein>
    <submittedName>
        <fullName evidence="2">Uncharacterized protein</fullName>
    </submittedName>
</protein>
<proteinExistence type="predicted"/>
<evidence type="ECO:0000256" key="1">
    <source>
        <dbReference type="SAM" id="MobiDB-lite"/>
    </source>
</evidence>
<accession>C1EDK5</accession>
<evidence type="ECO:0000313" key="3">
    <source>
        <dbReference type="Proteomes" id="UP000002009"/>
    </source>
</evidence>
<feature type="region of interest" description="Disordered" evidence="1">
    <location>
        <begin position="166"/>
        <end position="188"/>
    </location>
</feature>
<dbReference type="Proteomes" id="UP000002009">
    <property type="component" value="Chromosome 11"/>
</dbReference>
<dbReference type="RefSeq" id="XP_002504815.1">
    <property type="nucleotide sequence ID" value="XM_002504769.1"/>
</dbReference>
<name>C1EDK5_MICCC</name>
<dbReference type="GeneID" id="8247544"/>
<dbReference type="KEGG" id="mis:MICPUN_62303"/>
<dbReference type="EMBL" id="CP001330">
    <property type="protein sequence ID" value="ACO66073.1"/>
    <property type="molecule type" value="Genomic_DNA"/>
</dbReference>
<dbReference type="AlphaFoldDB" id="C1EDK5"/>
<gene>
    <name evidence="2" type="ORF">MICPUN_62303</name>
</gene>
<evidence type="ECO:0000313" key="2">
    <source>
        <dbReference type="EMBL" id="ACO66073.1"/>
    </source>
</evidence>
<sequence length="284" mass="30359">MAPMDRRRRRSTARQCAPDGGASPTRLDVDDILHSLMSSQVRRRLLAAALEYAVEATMNEFPGANTDARGPPVAAAYLRGFLQKNLGANLHIDDHKQPPSPAHALLASLPPERPGGGEWTDDDVRRIADTLRALMLARLDLRIRALDLHGTRVLFRGRDTNLVTSAAASWSHSGARRRRADAGTPPPPAIELREALAIGDEAFARRVAEAHGAWRAAATDAGGGGGAGAGAREGEERPVLTAIDVLRTLRNLANPNPAAVAPTAVPCTYDRGFMDSRFADDALP</sequence>
<dbReference type="InParanoid" id="C1EDK5"/>
<feature type="compositionally biased region" description="Basic residues" evidence="1">
    <location>
        <begin position="1"/>
        <end position="12"/>
    </location>
</feature>
<keyword evidence="3" id="KW-1185">Reference proteome</keyword>